<name>A0AAC8ZP89_PISSA</name>
<dbReference type="Proteomes" id="UP000029558">
    <property type="component" value="Chromosome"/>
</dbReference>
<evidence type="ECO:0000313" key="2">
    <source>
        <dbReference type="Proteomes" id="UP000029558"/>
    </source>
</evidence>
<accession>A0AAC8ZP89</accession>
<organism evidence="1 2">
    <name type="scientific">Piscirickettsia salmonis</name>
    <dbReference type="NCBI Taxonomy" id="1238"/>
    <lineage>
        <taxon>Bacteria</taxon>
        <taxon>Pseudomonadati</taxon>
        <taxon>Pseudomonadota</taxon>
        <taxon>Gammaproteobacteria</taxon>
        <taxon>Thiotrichales</taxon>
        <taxon>Piscirickettsiaceae</taxon>
        <taxon>Piscirickettsia</taxon>
    </lineage>
</organism>
<reference evidence="1 2" key="1">
    <citation type="journal article" date="2014" name="Genome Announc.">
        <title>Comparative Genome Analysis of Two Isolates of the Fish Pathogen Piscirickettsia salmonis from Different Hosts Reveals Major Differences in Virulence-Associated Secretion Systems.</title>
        <authorList>
            <person name="Bohle H."/>
            <person name="Henriquez P."/>
            <person name="Grothusen H."/>
            <person name="Navas E."/>
            <person name="Sandoval A."/>
            <person name="Bustamante F."/>
            <person name="Bustos P."/>
            <person name="Mancilla M."/>
        </authorList>
    </citation>
    <scope>NUCLEOTIDE SEQUENCE [LARGE SCALE GENOMIC DNA]</scope>
    <source>
        <strain evidence="2">B1-32597</strain>
    </source>
</reference>
<dbReference type="RefSeq" id="WP_017378195.1">
    <property type="nucleotide sequence ID" value="NZ_CP013796.1"/>
</dbReference>
<dbReference type="EMBL" id="CP012508">
    <property type="protein sequence ID" value="ALB23193.1"/>
    <property type="molecule type" value="Genomic_DNA"/>
</dbReference>
<dbReference type="AlphaFoldDB" id="A0AAC8ZP89"/>
<evidence type="ECO:0000313" key="1">
    <source>
        <dbReference type="EMBL" id="ALB23193.1"/>
    </source>
</evidence>
<proteinExistence type="predicted"/>
<protein>
    <submittedName>
        <fullName evidence="1">Transposase</fullName>
    </submittedName>
</protein>
<gene>
    <name evidence="1" type="ORF">KU39_2013</name>
</gene>
<sequence length="82" mass="10016">MIYFHQLHYTYFQKLLSKRNTRTLEKIFPKSQPQPISLINACDFSRSTTLQTYHHKHHKHHYERKAFKCRQATVANHAREDY</sequence>